<dbReference type="EMBL" id="AFYH01179028">
    <property type="status" value="NOT_ANNOTATED_CDS"/>
    <property type="molecule type" value="Genomic_DNA"/>
</dbReference>
<dbReference type="EMBL" id="AFYH01179029">
    <property type="status" value="NOT_ANNOTATED_CDS"/>
    <property type="molecule type" value="Genomic_DNA"/>
</dbReference>
<evidence type="ECO:0000256" key="3">
    <source>
        <dbReference type="ARBA" id="ARBA00034127"/>
    </source>
</evidence>
<dbReference type="HOGENOM" id="CLU_105581_0_0_1"/>
<name>H3AHD6_LATCH</name>
<dbReference type="EMBL" id="AFYH01179030">
    <property type="status" value="NOT_ANNOTATED_CDS"/>
    <property type="molecule type" value="Genomic_DNA"/>
</dbReference>
<dbReference type="GeneTree" id="ENSGT00390000004179"/>
<dbReference type="Gene3D" id="1.20.1440.170">
    <property type="entry name" value="Translation machinery-associated protein 16-like"/>
    <property type="match status" value="1"/>
</dbReference>
<dbReference type="InterPro" id="IPR038356">
    <property type="entry name" value="Tma16_sf"/>
</dbReference>
<comment type="similarity">
    <text evidence="3">Belongs to the TMA16 family.</text>
</comment>
<dbReference type="EMBL" id="AFYH01179033">
    <property type="status" value="NOT_ANNOTATED_CDS"/>
    <property type="molecule type" value="Genomic_DNA"/>
</dbReference>
<dbReference type="GeneID" id="102349048"/>
<dbReference type="RefSeq" id="XP_006007124.1">
    <property type="nucleotide sequence ID" value="XM_006007062.3"/>
</dbReference>
<evidence type="ECO:0000256" key="1">
    <source>
        <dbReference type="ARBA" id="ARBA00020047"/>
    </source>
</evidence>
<dbReference type="Ensembl" id="ENSLACT00000009126.2">
    <property type="protein sequence ID" value="ENSLACP00000009057.2"/>
    <property type="gene ID" value="ENSLACG00000007997.2"/>
</dbReference>
<reference evidence="6" key="3">
    <citation type="submission" date="2025-09" db="UniProtKB">
        <authorList>
            <consortium name="Ensembl"/>
        </authorList>
    </citation>
    <scope>IDENTIFICATION</scope>
</reference>
<feature type="region of interest" description="Disordered" evidence="5">
    <location>
        <begin position="163"/>
        <end position="199"/>
    </location>
</feature>
<organism evidence="6 7">
    <name type="scientific">Latimeria chalumnae</name>
    <name type="common">Coelacanth</name>
    <dbReference type="NCBI Taxonomy" id="7897"/>
    <lineage>
        <taxon>Eukaryota</taxon>
        <taxon>Metazoa</taxon>
        <taxon>Chordata</taxon>
        <taxon>Craniata</taxon>
        <taxon>Vertebrata</taxon>
        <taxon>Euteleostomi</taxon>
        <taxon>Coelacanthiformes</taxon>
        <taxon>Coelacanthidae</taxon>
        <taxon>Latimeria</taxon>
    </lineage>
</organism>
<dbReference type="AlphaFoldDB" id="H3AHD6"/>
<comment type="subunit">
    <text evidence="4">Associates with pre-60S ribosomal particles.</text>
</comment>
<sequence>MPKGKEGQNKKIIHPYSRKAAQLARQGHKQEKKERLKTEKVLRLNTVGEKLQWFQKQLDPQKTNYTKKDACEIIERYLHRFDSELEQIELLNSIKGRQGRQHASRESVIKQTTERERLLYEGCGIEIPDIVNAKNLEVFREWDGDLQKLPNIKMRKISSKDLALSRKDTKNSDSVEPIQESDKDEYAAASSEEAMSEEQ</sequence>
<dbReference type="FunFam" id="1.20.1440.170:FF:000001">
    <property type="entry name" value="Translation machinery-associated 16 homolog"/>
    <property type="match status" value="1"/>
</dbReference>
<proteinExistence type="inferred from homology"/>
<feature type="region of interest" description="Disordered" evidence="5">
    <location>
        <begin position="1"/>
        <end position="34"/>
    </location>
</feature>
<dbReference type="InterPro" id="IPR021346">
    <property type="entry name" value="Tma16"/>
</dbReference>
<evidence type="ECO:0000256" key="2">
    <source>
        <dbReference type="ARBA" id="ARBA00034079"/>
    </source>
</evidence>
<evidence type="ECO:0000256" key="5">
    <source>
        <dbReference type="SAM" id="MobiDB-lite"/>
    </source>
</evidence>
<dbReference type="Pfam" id="PF11176">
    <property type="entry name" value="Tma16"/>
    <property type="match status" value="1"/>
</dbReference>
<keyword evidence="7" id="KW-1185">Reference proteome</keyword>
<dbReference type="EMBL" id="AFYH01179036">
    <property type="status" value="NOT_ANNOTATED_CDS"/>
    <property type="molecule type" value="Genomic_DNA"/>
</dbReference>
<dbReference type="KEGG" id="lcm:102349048"/>
<dbReference type="OrthoDB" id="270284at2759"/>
<dbReference type="InParanoid" id="H3AHD6"/>
<dbReference type="PANTHER" id="PTHR13349">
    <property type="entry name" value="TRANSLATION MACHINERY-ASSOCIATED PROTEIN 16"/>
    <property type="match status" value="1"/>
</dbReference>
<dbReference type="STRING" id="7897.ENSLACP00000009057"/>
<accession>H3AHD6</accession>
<dbReference type="EMBL" id="AFYH01179035">
    <property type="status" value="NOT_ANNOTATED_CDS"/>
    <property type="molecule type" value="Genomic_DNA"/>
</dbReference>
<dbReference type="FunCoup" id="H3AHD6">
    <property type="interactions" value="2352"/>
</dbReference>
<feature type="compositionally biased region" description="Basic and acidic residues" evidence="5">
    <location>
        <begin position="163"/>
        <end position="173"/>
    </location>
</feature>
<dbReference type="Proteomes" id="UP000008672">
    <property type="component" value="Unassembled WGS sequence"/>
</dbReference>
<dbReference type="OMA" id="SWFLGQI"/>
<reference evidence="7" key="1">
    <citation type="submission" date="2011-08" db="EMBL/GenBank/DDBJ databases">
        <title>The draft genome of Latimeria chalumnae.</title>
        <authorList>
            <person name="Di Palma F."/>
            <person name="Alfoldi J."/>
            <person name="Johnson J."/>
            <person name="Berlin A."/>
            <person name="Gnerre S."/>
            <person name="Jaffe D."/>
            <person name="MacCallum I."/>
            <person name="Young S."/>
            <person name="Walker B.J."/>
            <person name="Lander E."/>
            <person name="Lindblad-Toh K."/>
        </authorList>
    </citation>
    <scope>NUCLEOTIDE SEQUENCE [LARGE SCALE GENOMIC DNA]</scope>
    <source>
        <strain evidence="7">Wild caught</strain>
    </source>
</reference>
<protein>
    <recommendedName>
        <fullName evidence="1">Translation machinery-associated protein 16</fullName>
    </recommendedName>
</protein>
<dbReference type="EMBL" id="AFYH01179032">
    <property type="status" value="NOT_ANNOTATED_CDS"/>
    <property type="molecule type" value="Genomic_DNA"/>
</dbReference>
<reference evidence="6" key="2">
    <citation type="submission" date="2025-08" db="UniProtKB">
        <authorList>
            <consortium name="Ensembl"/>
        </authorList>
    </citation>
    <scope>IDENTIFICATION</scope>
</reference>
<dbReference type="GO" id="GO:0005634">
    <property type="term" value="C:nucleus"/>
    <property type="evidence" value="ECO:0007669"/>
    <property type="project" value="TreeGrafter"/>
</dbReference>
<evidence type="ECO:0000313" key="6">
    <source>
        <dbReference type="Ensembl" id="ENSLACP00000009057.2"/>
    </source>
</evidence>
<gene>
    <name evidence="6" type="primary">TMA16</name>
</gene>
<comment type="function">
    <text evidence="2">Involved in the biogenesis of the 60S ribosomal subunit in the nucleus.</text>
</comment>
<dbReference type="CTD" id="55319"/>
<evidence type="ECO:0000256" key="4">
    <source>
        <dbReference type="ARBA" id="ARBA00034132"/>
    </source>
</evidence>
<dbReference type="EMBL" id="AFYH01179031">
    <property type="status" value="NOT_ANNOTATED_CDS"/>
    <property type="molecule type" value="Genomic_DNA"/>
</dbReference>
<dbReference type="eggNOG" id="ENOG502RXYZ">
    <property type="taxonomic scope" value="Eukaryota"/>
</dbReference>
<dbReference type="PANTHER" id="PTHR13349:SF2">
    <property type="entry name" value="TRANSLATION MACHINERY-ASSOCIATED PROTEIN 16"/>
    <property type="match status" value="1"/>
</dbReference>
<dbReference type="EMBL" id="AFYH01179034">
    <property type="status" value="NOT_ANNOTATED_CDS"/>
    <property type="molecule type" value="Genomic_DNA"/>
</dbReference>
<evidence type="ECO:0000313" key="7">
    <source>
        <dbReference type="Proteomes" id="UP000008672"/>
    </source>
</evidence>
<dbReference type="Bgee" id="ENSLACG00000007997">
    <property type="expression patterns" value="Expressed in muscle tissue and 6 other cell types or tissues"/>
</dbReference>